<dbReference type="Gene3D" id="1.25.40.10">
    <property type="entry name" value="Tetratricopeptide repeat domain"/>
    <property type="match status" value="1"/>
</dbReference>
<dbReference type="EMBL" id="VRMN01000002">
    <property type="protein sequence ID" value="KAA8496342.1"/>
    <property type="molecule type" value="Genomic_DNA"/>
</dbReference>
<dbReference type="SUPFAM" id="SSF48452">
    <property type="entry name" value="TPR-like"/>
    <property type="match status" value="1"/>
</dbReference>
<organism evidence="1 2">
    <name type="scientific">Porphyridium purpureum</name>
    <name type="common">Red alga</name>
    <name type="synonym">Porphyridium cruentum</name>
    <dbReference type="NCBI Taxonomy" id="35688"/>
    <lineage>
        <taxon>Eukaryota</taxon>
        <taxon>Rhodophyta</taxon>
        <taxon>Bangiophyceae</taxon>
        <taxon>Porphyridiales</taxon>
        <taxon>Porphyridiaceae</taxon>
        <taxon>Porphyridium</taxon>
    </lineage>
</organism>
<accession>A0A5J4YZV6</accession>
<name>A0A5J4YZV6_PORPP</name>
<dbReference type="AlphaFoldDB" id="A0A5J4YZV6"/>
<keyword evidence="2" id="KW-1185">Reference proteome</keyword>
<reference evidence="2" key="1">
    <citation type="journal article" date="2019" name="Nat. Commun.">
        <title>Expansion of phycobilisome linker gene families in mesophilic red algae.</title>
        <authorList>
            <person name="Lee J."/>
            <person name="Kim D."/>
            <person name="Bhattacharya D."/>
            <person name="Yoon H.S."/>
        </authorList>
    </citation>
    <scope>NUCLEOTIDE SEQUENCE [LARGE SCALE GENOMIC DNA]</scope>
    <source>
        <strain evidence="2">CCMP 1328</strain>
    </source>
</reference>
<dbReference type="Proteomes" id="UP000324585">
    <property type="component" value="Unassembled WGS sequence"/>
</dbReference>
<gene>
    <name evidence="1" type="ORF">FVE85_0071</name>
</gene>
<dbReference type="InterPro" id="IPR011990">
    <property type="entry name" value="TPR-like_helical_dom_sf"/>
</dbReference>
<comment type="caution">
    <text evidence="1">The sequence shown here is derived from an EMBL/GenBank/DDBJ whole genome shotgun (WGS) entry which is preliminary data.</text>
</comment>
<evidence type="ECO:0000313" key="1">
    <source>
        <dbReference type="EMBL" id="KAA8496342.1"/>
    </source>
</evidence>
<sequence>MAFVGTAAGALRPRAAAVLAVRSAQLRVSTPARTRAARQLCMQQQQQQQEAAAASGRVGSFDANKEFASVEPCFDDAVRIGPPSVAEYGASLDSDLQLIQRKLADKAHNPSDPFVAFLRGCVYEKHAELEQAIKNYELAERNGMEHIPNLYERRASCQLVLGNLPSAIKDFERANTVRAEALGNSMHVMYWFEEKLGEFVPKWVGQPYALQRAITLYLAGRLQAARESLRINVVALDGVSDELNSEFGLWELAILAKLRGPSSVPQQALSEAELQCAPDGLCEVLELFREPSDSKRAAALLKSLEHEIVDLKDNMFTPAVTFYLGLYHDAFTGNTEKRDEFMKRAVEHGLTSTTLRACCIDRAMRNQFSLLSLASPYPHRIEAALVHADLKTSS</sequence>
<evidence type="ECO:0000313" key="2">
    <source>
        <dbReference type="Proteomes" id="UP000324585"/>
    </source>
</evidence>
<proteinExistence type="predicted"/>
<protein>
    <submittedName>
        <fullName evidence="1">Uncharacterized protein</fullName>
    </submittedName>
</protein>